<evidence type="ECO:0000256" key="6">
    <source>
        <dbReference type="SAM" id="MobiDB-lite"/>
    </source>
</evidence>
<evidence type="ECO:0000256" key="1">
    <source>
        <dbReference type="ARBA" id="ARBA00004141"/>
    </source>
</evidence>
<dbReference type="AlphaFoldDB" id="A0A8H5IP73"/>
<name>A0A8H5IP73_9HYPO</name>
<keyword evidence="10" id="KW-1185">Reference proteome</keyword>
<dbReference type="Pfam" id="PF07690">
    <property type="entry name" value="MFS_1"/>
    <property type="match status" value="1"/>
</dbReference>
<evidence type="ECO:0000256" key="5">
    <source>
        <dbReference type="ARBA" id="ARBA00023180"/>
    </source>
</evidence>
<feature type="transmembrane region" description="Helical" evidence="7">
    <location>
        <begin position="242"/>
        <end position="266"/>
    </location>
</feature>
<feature type="transmembrane region" description="Helical" evidence="7">
    <location>
        <begin position="154"/>
        <end position="173"/>
    </location>
</feature>
<sequence>MSSAPDLPLEFLQGSPPETPVKTNNENNEASADDARGLPPVTVTEAEASSDNHGSVLSDNNRNVEVAAASSDDATKQKVYHTGWRLHALTSALCLSLLLSTLETTIVSTALVSIVDALQGFNMAGWIVTSYLVTYTGFLIIYSKLSDIFGCKLMLLLAITIFTIFSMACGASDSMVPLIVFRAFQGMGGSGIYSLSTIMVPLMVPPEKYATYISIMSSTFILSSVLGPILGGAITDHTTWRWVFYFNGPGGALAAVLLAFSVPFNFPYGESDRFFHSLASKQMWKRVDFVGMVVSLAASILIIFALEQGGVAYPWGSGAIVSTFVLSGVLWIAFVAWERLLSKKRGVREPMFPWSLVHNRFVMGLLLNGFFTGFPFMAALINIPQRFQTVNMTSAINAGIRTLPLLLLSPLATAVNGILVSKLGVPPLYTLFLGGSLQTIGVGLYSSLKSSTSIASAQYGYEAIMGLGFGFNLSTILMMVPLVVTEKDLAVTMGSVTQIRVLGGTIGLAVCSALLINHIKREAVKFLTAEQVAGILLSSENIGMLSPETQSRTRVLYADAYSEQMRVMLYFSIASILSLVLLVERQPRKAPTKPERAG</sequence>
<feature type="transmembrane region" description="Helical" evidence="7">
    <location>
        <begin position="463"/>
        <end position="484"/>
    </location>
</feature>
<dbReference type="GO" id="GO:0022857">
    <property type="term" value="F:transmembrane transporter activity"/>
    <property type="evidence" value="ECO:0007669"/>
    <property type="project" value="InterPro"/>
</dbReference>
<organism evidence="9 10">
    <name type="scientific">Fusarium mexicanum</name>
    <dbReference type="NCBI Taxonomy" id="751941"/>
    <lineage>
        <taxon>Eukaryota</taxon>
        <taxon>Fungi</taxon>
        <taxon>Dikarya</taxon>
        <taxon>Ascomycota</taxon>
        <taxon>Pezizomycotina</taxon>
        <taxon>Sordariomycetes</taxon>
        <taxon>Hypocreomycetidae</taxon>
        <taxon>Hypocreales</taxon>
        <taxon>Nectriaceae</taxon>
        <taxon>Fusarium</taxon>
        <taxon>Fusarium fujikuroi species complex</taxon>
    </lineage>
</organism>
<comment type="caution">
    <text evidence="9">The sequence shown here is derived from an EMBL/GenBank/DDBJ whole genome shotgun (WGS) entry which is preliminary data.</text>
</comment>
<feature type="transmembrane region" description="Helical" evidence="7">
    <location>
        <begin position="209"/>
        <end position="230"/>
    </location>
</feature>
<dbReference type="InterPro" id="IPR020846">
    <property type="entry name" value="MFS_dom"/>
</dbReference>
<dbReference type="GO" id="GO:0005886">
    <property type="term" value="C:plasma membrane"/>
    <property type="evidence" value="ECO:0007669"/>
    <property type="project" value="TreeGrafter"/>
</dbReference>
<feature type="transmembrane region" description="Helical" evidence="7">
    <location>
        <begin position="428"/>
        <end position="448"/>
    </location>
</feature>
<dbReference type="Proteomes" id="UP000522262">
    <property type="component" value="Unassembled WGS sequence"/>
</dbReference>
<feature type="transmembrane region" description="Helical" evidence="7">
    <location>
        <begin position="287"/>
        <end position="306"/>
    </location>
</feature>
<dbReference type="EMBL" id="JAAOAM010000203">
    <property type="protein sequence ID" value="KAF5539480.1"/>
    <property type="molecule type" value="Genomic_DNA"/>
</dbReference>
<dbReference type="InterPro" id="IPR011701">
    <property type="entry name" value="MFS"/>
</dbReference>
<evidence type="ECO:0000256" key="3">
    <source>
        <dbReference type="ARBA" id="ARBA00022989"/>
    </source>
</evidence>
<feature type="region of interest" description="Disordered" evidence="6">
    <location>
        <begin position="1"/>
        <end position="58"/>
    </location>
</feature>
<keyword evidence="2 7" id="KW-0812">Transmembrane</keyword>
<evidence type="ECO:0000256" key="4">
    <source>
        <dbReference type="ARBA" id="ARBA00023136"/>
    </source>
</evidence>
<dbReference type="InterPro" id="IPR036259">
    <property type="entry name" value="MFS_trans_sf"/>
</dbReference>
<reference evidence="9 10" key="1">
    <citation type="submission" date="2020-05" db="EMBL/GenBank/DDBJ databases">
        <title>Identification and distribution of gene clusters putatively required for synthesis of sphingolipid metabolism inhibitors in phylogenetically diverse species of the filamentous fungus Fusarium.</title>
        <authorList>
            <person name="Kim H.-S."/>
            <person name="Busman M."/>
            <person name="Brown D.W."/>
            <person name="Divon H."/>
            <person name="Uhlig S."/>
            <person name="Proctor R.H."/>
        </authorList>
    </citation>
    <scope>NUCLEOTIDE SEQUENCE [LARGE SCALE GENOMIC DNA]</scope>
    <source>
        <strain evidence="9 10">NRRL 53147</strain>
    </source>
</reference>
<dbReference type="PROSITE" id="PS50850">
    <property type="entry name" value="MFS"/>
    <property type="match status" value="1"/>
</dbReference>
<gene>
    <name evidence="9" type="ORF">FMEXI_8970</name>
</gene>
<proteinExistence type="predicted"/>
<feature type="domain" description="Major facilitator superfamily (MFS) profile" evidence="8">
    <location>
        <begin position="89"/>
        <end position="590"/>
    </location>
</feature>
<feature type="transmembrane region" description="Helical" evidence="7">
    <location>
        <begin position="567"/>
        <end position="583"/>
    </location>
</feature>
<feature type="transmembrane region" description="Helical" evidence="7">
    <location>
        <begin position="86"/>
        <end position="111"/>
    </location>
</feature>
<evidence type="ECO:0000313" key="9">
    <source>
        <dbReference type="EMBL" id="KAF5539480.1"/>
    </source>
</evidence>
<feature type="transmembrane region" description="Helical" evidence="7">
    <location>
        <begin position="361"/>
        <end position="383"/>
    </location>
</feature>
<feature type="transmembrane region" description="Helical" evidence="7">
    <location>
        <begin position="318"/>
        <end position="340"/>
    </location>
</feature>
<accession>A0A8H5IP73</accession>
<dbReference type="SUPFAM" id="SSF103473">
    <property type="entry name" value="MFS general substrate transporter"/>
    <property type="match status" value="1"/>
</dbReference>
<keyword evidence="3 7" id="KW-1133">Transmembrane helix</keyword>
<dbReference type="Gene3D" id="1.20.1720.10">
    <property type="entry name" value="Multidrug resistance protein D"/>
    <property type="match status" value="1"/>
</dbReference>
<dbReference type="PANTHER" id="PTHR23501">
    <property type="entry name" value="MAJOR FACILITATOR SUPERFAMILY"/>
    <property type="match status" value="1"/>
</dbReference>
<feature type="transmembrane region" description="Helical" evidence="7">
    <location>
        <begin position="123"/>
        <end position="142"/>
    </location>
</feature>
<evidence type="ECO:0000256" key="2">
    <source>
        <dbReference type="ARBA" id="ARBA00022692"/>
    </source>
</evidence>
<evidence type="ECO:0000259" key="8">
    <source>
        <dbReference type="PROSITE" id="PS50850"/>
    </source>
</evidence>
<keyword evidence="4 7" id="KW-0472">Membrane</keyword>
<feature type="transmembrane region" description="Helical" evidence="7">
    <location>
        <begin position="496"/>
        <end position="516"/>
    </location>
</feature>
<evidence type="ECO:0000256" key="7">
    <source>
        <dbReference type="SAM" id="Phobius"/>
    </source>
</evidence>
<protein>
    <submittedName>
        <fullName evidence="9">Major facilitator superfamily transporter</fullName>
    </submittedName>
</protein>
<keyword evidence="5" id="KW-0325">Glycoprotein</keyword>
<dbReference type="PANTHER" id="PTHR23501:SF43">
    <property type="entry name" value="MULTIDRUG TRANSPORTER, PUTATIVE (AFU_ORTHOLOGUE AFUA_6G03040)-RELATED"/>
    <property type="match status" value="1"/>
</dbReference>
<feature type="compositionally biased region" description="Polar residues" evidence="6">
    <location>
        <begin position="47"/>
        <end position="58"/>
    </location>
</feature>
<comment type="subcellular location">
    <subcellularLocation>
        <location evidence="1">Membrane</location>
        <topology evidence="1">Multi-pass membrane protein</topology>
    </subcellularLocation>
</comment>
<feature type="transmembrane region" description="Helical" evidence="7">
    <location>
        <begin position="179"/>
        <end position="202"/>
    </location>
</feature>
<feature type="transmembrane region" description="Helical" evidence="7">
    <location>
        <begin position="403"/>
        <end position="421"/>
    </location>
</feature>
<evidence type="ECO:0000313" key="10">
    <source>
        <dbReference type="Proteomes" id="UP000522262"/>
    </source>
</evidence>